<proteinExistence type="predicted"/>
<protein>
    <submittedName>
        <fullName evidence="1">Uncharacterized protein</fullName>
    </submittedName>
</protein>
<dbReference type="EMBL" id="LSRC01000001">
    <property type="protein sequence ID" value="KXI19221.1"/>
    <property type="molecule type" value="Genomic_DNA"/>
</dbReference>
<accession>A0A135ZC32</accession>
<organism evidence="1 2">
    <name type="scientific">Gardnerella vaginalis</name>
    <dbReference type="NCBI Taxonomy" id="2702"/>
    <lineage>
        <taxon>Bacteria</taxon>
        <taxon>Bacillati</taxon>
        <taxon>Actinomycetota</taxon>
        <taxon>Actinomycetes</taxon>
        <taxon>Bifidobacteriales</taxon>
        <taxon>Bifidobacteriaceae</taxon>
        <taxon>Gardnerella</taxon>
    </lineage>
</organism>
<evidence type="ECO:0000313" key="1">
    <source>
        <dbReference type="EMBL" id="KXI19221.1"/>
    </source>
</evidence>
<dbReference type="AlphaFoldDB" id="A0A135ZC32"/>
<evidence type="ECO:0000313" key="2">
    <source>
        <dbReference type="Proteomes" id="UP000070505"/>
    </source>
</evidence>
<reference evidence="1 2" key="1">
    <citation type="submission" date="2016-02" db="EMBL/GenBank/DDBJ databases">
        <authorList>
            <person name="Wen L."/>
            <person name="He K."/>
            <person name="Yang H."/>
        </authorList>
    </citation>
    <scope>NUCLEOTIDE SEQUENCE [LARGE SCALE GENOMIC DNA]</scope>
    <source>
        <strain evidence="1 2">CMW7778B</strain>
    </source>
</reference>
<gene>
    <name evidence="1" type="ORF">HMPREF3230_00020</name>
</gene>
<dbReference type="Proteomes" id="UP000070505">
    <property type="component" value="Unassembled WGS sequence"/>
</dbReference>
<comment type="caution">
    <text evidence="1">The sequence shown here is derived from an EMBL/GenBank/DDBJ whole genome shotgun (WGS) entry which is preliminary data.</text>
</comment>
<name>A0A135ZC32_GARVA</name>
<dbReference type="PATRIC" id="fig|2702.101.peg.20"/>
<sequence>MIMHIYFYSFILTIYSSRMQLDDVKSLKNKSFTNFIHKN</sequence>